<dbReference type="AlphaFoldDB" id="A0A2X0WEL0"/>
<dbReference type="EMBL" id="UAPV01000001">
    <property type="protein sequence ID" value="SPT68807.1"/>
    <property type="molecule type" value="Genomic_DNA"/>
</dbReference>
<dbReference type="RefSeq" id="WP_113743021.1">
    <property type="nucleotide sequence ID" value="NZ_UAPV01000001.1"/>
</dbReference>
<dbReference type="Proteomes" id="UP000250086">
    <property type="component" value="Unassembled WGS sequence"/>
</dbReference>
<gene>
    <name evidence="2" type="ORF">NCTC13093_00145</name>
</gene>
<evidence type="ECO:0000259" key="1">
    <source>
        <dbReference type="Pfam" id="PF03050"/>
    </source>
</evidence>
<organism evidence="2 3">
    <name type="scientific">Anaerobiospirillum thomasii</name>
    <dbReference type="NCBI Taxonomy" id="179995"/>
    <lineage>
        <taxon>Bacteria</taxon>
        <taxon>Pseudomonadati</taxon>
        <taxon>Pseudomonadota</taxon>
        <taxon>Gammaproteobacteria</taxon>
        <taxon>Aeromonadales</taxon>
        <taxon>Succinivibrionaceae</taxon>
        <taxon>Anaerobiospirillum</taxon>
    </lineage>
</organism>
<evidence type="ECO:0000313" key="2">
    <source>
        <dbReference type="EMBL" id="SPT68807.1"/>
    </source>
</evidence>
<evidence type="ECO:0000313" key="3">
    <source>
        <dbReference type="Proteomes" id="UP000250086"/>
    </source>
</evidence>
<protein>
    <submittedName>
        <fullName evidence="2">Transposase IS66 family</fullName>
    </submittedName>
</protein>
<sequence>MESRKWQTCITHFRREIIKACNPRIYAQDLEKLTEQELTQKLLRDFKPEHIKVPAALLKIFYAIAKIYELESAYQNDRSIDRNTYINYKLQNTEQMKDLFESIDAAVESIKDRYVELTRTGKYRAKSKSSLYAKPLIYYLNHKDSFTTFIENVEVPPDSTHVENMIRRMTMIRSSVKQKVSVHNMQDLCKIVTVYKTLELNGIDTESYLRRLNNSMYAHCINKAMTQYYMDNGELPKGQIKS</sequence>
<proteinExistence type="predicted"/>
<name>A0A2X0WEL0_9GAMM</name>
<accession>A0A2X0WEL0</accession>
<reference evidence="2 3" key="1">
    <citation type="submission" date="2018-06" db="EMBL/GenBank/DDBJ databases">
        <authorList>
            <consortium name="Pathogen Informatics"/>
            <person name="Doyle S."/>
        </authorList>
    </citation>
    <scope>NUCLEOTIDE SEQUENCE [LARGE SCALE GENOMIC DNA]</scope>
    <source>
        <strain evidence="2 3">NCTC13093</strain>
    </source>
</reference>
<feature type="domain" description="Transposase IS66 central" evidence="1">
    <location>
        <begin position="9"/>
        <end position="175"/>
    </location>
</feature>
<keyword evidence="3" id="KW-1185">Reference proteome</keyword>
<dbReference type="Pfam" id="PF03050">
    <property type="entry name" value="DDE_Tnp_IS66"/>
    <property type="match status" value="1"/>
</dbReference>
<dbReference type="InterPro" id="IPR004291">
    <property type="entry name" value="Transposase_IS66_central"/>
</dbReference>